<protein>
    <submittedName>
        <fullName evidence="1">Uncharacterized protein</fullName>
    </submittedName>
</protein>
<dbReference type="EMBL" id="VULP01000046">
    <property type="protein sequence ID" value="MSU83433.1"/>
    <property type="molecule type" value="Genomic_DNA"/>
</dbReference>
<dbReference type="AlphaFoldDB" id="A0A6N7YGB3"/>
<gene>
    <name evidence="1" type="ORF">FYJ25_14130</name>
</gene>
<evidence type="ECO:0000313" key="1">
    <source>
        <dbReference type="EMBL" id="MSU83433.1"/>
    </source>
</evidence>
<organism evidence="1 2">
    <name type="scientific">Anaerobutyricum soehngenii</name>
    <dbReference type="NCBI Taxonomy" id="105843"/>
    <lineage>
        <taxon>Bacteria</taxon>
        <taxon>Bacillati</taxon>
        <taxon>Bacillota</taxon>
        <taxon>Clostridia</taxon>
        <taxon>Lachnospirales</taxon>
        <taxon>Lachnospiraceae</taxon>
        <taxon>Anaerobutyricum</taxon>
    </lineage>
</organism>
<accession>A0A6N7YGB3</accession>
<comment type="caution">
    <text evidence="1">The sequence shown here is derived from an EMBL/GenBank/DDBJ whole genome shotgun (WGS) entry which is preliminary data.</text>
</comment>
<sequence>MAERKELLEKAKKYSLNINRYKFRQIYDAGGITFKEDMGVYLLNYAFYDEKEMGILLEADPDKL</sequence>
<evidence type="ECO:0000313" key="2">
    <source>
        <dbReference type="Proteomes" id="UP000433359"/>
    </source>
</evidence>
<proteinExistence type="predicted"/>
<dbReference type="RefSeq" id="WP_154581565.1">
    <property type="nucleotide sequence ID" value="NZ_VULP01000046.1"/>
</dbReference>
<name>A0A6N7YGB3_9FIRM</name>
<dbReference type="Proteomes" id="UP000433359">
    <property type="component" value="Unassembled WGS sequence"/>
</dbReference>
<reference evidence="1 2" key="1">
    <citation type="submission" date="2019-08" db="EMBL/GenBank/DDBJ databases">
        <title>In-depth cultivation of the pig gut microbiome towards novel bacterial diversity and tailored functional studies.</title>
        <authorList>
            <person name="Wylensek D."/>
            <person name="Hitch T.C.A."/>
            <person name="Clavel T."/>
        </authorList>
    </citation>
    <scope>NUCLEOTIDE SEQUENCE [LARGE SCALE GENOMIC DNA]</scope>
    <source>
        <strain evidence="1 2">BSM-383-APC-4H</strain>
    </source>
</reference>